<dbReference type="PANTHER" id="PTHR11203:SF11">
    <property type="entry name" value="CLEAVAGE AND POLYADENYLATION SPECIFICITY FACTOR SUBUNIT 3"/>
    <property type="match status" value="1"/>
</dbReference>
<keyword evidence="6" id="KW-1133">Transmembrane helix</keyword>
<dbReference type="InterPro" id="IPR001279">
    <property type="entry name" value="Metallo-B-lactamas"/>
</dbReference>
<gene>
    <name evidence="9" type="ORF">ElyMa_001096400</name>
</gene>
<evidence type="ECO:0000256" key="4">
    <source>
        <dbReference type="ARBA" id="ARBA00022801"/>
    </source>
</evidence>
<dbReference type="InterPro" id="IPR022712">
    <property type="entry name" value="Beta_Casp"/>
</dbReference>
<dbReference type="GO" id="GO:0003723">
    <property type="term" value="F:RNA binding"/>
    <property type="evidence" value="ECO:0007669"/>
    <property type="project" value="TreeGrafter"/>
</dbReference>
<name>A0AAV4HUB0_9GAST</name>
<reference evidence="9 10" key="1">
    <citation type="journal article" date="2021" name="Elife">
        <title>Chloroplast acquisition without the gene transfer in kleptoplastic sea slugs, Plakobranchus ocellatus.</title>
        <authorList>
            <person name="Maeda T."/>
            <person name="Takahashi S."/>
            <person name="Yoshida T."/>
            <person name="Shimamura S."/>
            <person name="Takaki Y."/>
            <person name="Nagai Y."/>
            <person name="Toyoda A."/>
            <person name="Suzuki Y."/>
            <person name="Arimoto A."/>
            <person name="Ishii H."/>
            <person name="Satoh N."/>
            <person name="Nishiyama T."/>
            <person name="Hasebe M."/>
            <person name="Maruyama T."/>
            <person name="Minagawa J."/>
            <person name="Obokata J."/>
            <person name="Shigenobu S."/>
        </authorList>
    </citation>
    <scope>NUCLEOTIDE SEQUENCE [LARGE SCALE GENOMIC DNA]</scope>
</reference>
<evidence type="ECO:0000256" key="2">
    <source>
        <dbReference type="ARBA" id="ARBA00022664"/>
    </source>
</evidence>
<feature type="transmembrane region" description="Helical" evidence="6">
    <location>
        <begin position="612"/>
        <end position="632"/>
    </location>
</feature>
<dbReference type="GO" id="GO:0004534">
    <property type="term" value="F:5'-3' RNA exonuclease activity"/>
    <property type="evidence" value="ECO:0007669"/>
    <property type="project" value="TreeGrafter"/>
</dbReference>
<feature type="domain" description="Beta-Casp" evidence="8">
    <location>
        <begin position="253"/>
        <end position="374"/>
    </location>
</feature>
<dbReference type="SMART" id="SM01027">
    <property type="entry name" value="Beta-Casp"/>
    <property type="match status" value="1"/>
</dbReference>
<dbReference type="EMBL" id="BMAT01002205">
    <property type="protein sequence ID" value="GFS01427.1"/>
    <property type="molecule type" value="Genomic_DNA"/>
</dbReference>
<feature type="domain" description="Metallo-beta-lactamase" evidence="7">
    <location>
        <begin position="31"/>
        <end position="241"/>
    </location>
</feature>
<dbReference type="Proteomes" id="UP000762676">
    <property type="component" value="Unassembled WGS sequence"/>
</dbReference>
<keyword evidence="5" id="KW-0539">Nucleus</keyword>
<dbReference type="GO" id="GO:0006398">
    <property type="term" value="P:mRNA 3'-end processing by stem-loop binding and cleavage"/>
    <property type="evidence" value="ECO:0007669"/>
    <property type="project" value="TreeGrafter"/>
</dbReference>
<evidence type="ECO:0000313" key="10">
    <source>
        <dbReference type="Proteomes" id="UP000762676"/>
    </source>
</evidence>
<comment type="caution">
    <text evidence="9">The sequence shown here is derived from an EMBL/GenBank/DDBJ whole genome shotgun (WGS) entry which is preliminary data.</text>
</comment>
<accession>A0AAV4HUB0</accession>
<sequence>MASKRKTESQAPAEESDILQIKPLGAGQEVGRSCHLLEFKGKKILLDCGIHPGMSGMASLPYLDMIDPEEIDLMLVSHFHLDHSGGLPYFLQKTPFKGRCFMTHATKAIYRWLLSDYVKVSNIASDDQLYTDGDIEKSMEKIETINFHQEVNASGVRFWCYSAGHVLGAAMFMIEIAGVKILYTGDYSRQEDRHLMCAEMPSVKPDVVIIESTYGTHIHENREKREHRFTSLVHDIVNRGGRCLIPAFALGRAQELLLILDEYWSNHPELHDIPIYYASQLAKKCMSVYQTYINAMNDKIRRQITMSNPFVFKHIINLKNMEQFDDIGPSVVLASPGMMQSGLSRELFEGWCTDKRNGCIIAGYCVEGTLAKHVLSEPDEIVSLGGQKLPLKCSVDYISFSAHADYKQTSEFLRELKPAHVVLVHGEMNEMARLKAALMREYENDPDYKMEVHNPRNTVAIELHFRGEKIAKVVGELAADPPKQNNKVSGILVKRNFNYHIVSPKDLQSYTDLAMSTVSQKMSVVFNGTASLLAYYLNQLAGDIEYLSSEPASSRSSFSNLVIQVFGSIKTIQLICIIACHNHIHVCFSSIHINNSYFIIILIIIMNMSGKIVIIIITTTIIIIIIITNGYLSINISSHTNRGEKDKNCHWQYKIVEIVESGVAKVNHI</sequence>
<dbReference type="InterPro" id="IPR011108">
    <property type="entry name" value="RMMBL"/>
</dbReference>
<dbReference type="Gene3D" id="3.60.15.10">
    <property type="entry name" value="Ribonuclease Z/Hydroxyacylglutathione hydrolase-like"/>
    <property type="match status" value="1"/>
</dbReference>
<dbReference type="InterPro" id="IPR036866">
    <property type="entry name" value="RibonucZ/Hydroxyglut_hydro"/>
</dbReference>
<dbReference type="AlphaFoldDB" id="A0AAV4HUB0"/>
<dbReference type="Pfam" id="PF16661">
    <property type="entry name" value="Lactamase_B_6"/>
    <property type="match status" value="1"/>
</dbReference>
<dbReference type="FunFam" id="3.40.50.10890:FF:000001">
    <property type="entry name" value="Cleavage and polyadenylation specificity factor subunit 3"/>
    <property type="match status" value="1"/>
</dbReference>
<keyword evidence="10" id="KW-1185">Reference proteome</keyword>
<dbReference type="Pfam" id="PF11718">
    <property type="entry name" value="CPSF73-100_C"/>
    <property type="match status" value="1"/>
</dbReference>
<dbReference type="Pfam" id="PF10996">
    <property type="entry name" value="Beta-Casp"/>
    <property type="match status" value="1"/>
</dbReference>
<dbReference type="InterPro" id="IPR021718">
    <property type="entry name" value="CPSF73-100_C"/>
</dbReference>
<keyword evidence="6" id="KW-0812">Transmembrane</keyword>
<evidence type="ECO:0000313" key="9">
    <source>
        <dbReference type="EMBL" id="GFS01427.1"/>
    </source>
</evidence>
<dbReference type="CDD" id="cd16292">
    <property type="entry name" value="CPSF3-like_MBL-fold"/>
    <property type="match status" value="1"/>
</dbReference>
<evidence type="ECO:0000259" key="8">
    <source>
        <dbReference type="SMART" id="SM01027"/>
    </source>
</evidence>
<proteinExistence type="predicted"/>
<keyword evidence="4" id="KW-0378">Hydrolase</keyword>
<dbReference type="Gene3D" id="3.40.50.10890">
    <property type="match status" value="1"/>
</dbReference>
<comment type="subcellular location">
    <subcellularLocation>
        <location evidence="1">Nucleus</location>
    </subcellularLocation>
</comment>
<dbReference type="SMART" id="SM00849">
    <property type="entry name" value="Lactamase_B"/>
    <property type="match status" value="1"/>
</dbReference>
<keyword evidence="6" id="KW-0472">Membrane</keyword>
<evidence type="ECO:0000256" key="1">
    <source>
        <dbReference type="ARBA" id="ARBA00004123"/>
    </source>
</evidence>
<evidence type="ECO:0000259" key="7">
    <source>
        <dbReference type="SMART" id="SM00849"/>
    </source>
</evidence>
<dbReference type="SUPFAM" id="SSF56281">
    <property type="entry name" value="Metallo-hydrolase/oxidoreductase"/>
    <property type="match status" value="1"/>
</dbReference>
<protein>
    <submittedName>
        <fullName evidence="9">Cleavage and polyadenylation specificity factor subunit 3</fullName>
    </submittedName>
</protein>
<keyword evidence="2" id="KW-0507">mRNA processing</keyword>
<organism evidence="9 10">
    <name type="scientific">Elysia marginata</name>
    <dbReference type="NCBI Taxonomy" id="1093978"/>
    <lineage>
        <taxon>Eukaryota</taxon>
        <taxon>Metazoa</taxon>
        <taxon>Spiralia</taxon>
        <taxon>Lophotrochozoa</taxon>
        <taxon>Mollusca</taxon>
        <taxon>Gastropoda</taxon>
        <taxon>Heterobranchia</taxon>
        <taxon>Euthyneura</taxon>
        <taxon>Panpulmonata</taxon>
        <taxon>Sacoglossa</taxon>
        <taxon>Placobranchoidea</taxon>
        <taxon>Plakobranchidae</taxon>
        <taxon>Elysia</taxon>
    </lineage>
</organism>
<dbReference type="InterPro" id="IPR050698">
    <property type="entry name" value="MBL"/>
</dbReference>
<evidence type="ECO:0000256" key="6">
    <source>
        <dbReference type="SAM" id="Phobius"/>
    </source>
</evidence>
<dbReference type="PANTHER" id="PTHR11203">
    <property type="entry name" value="CLEAVAGE AND POLYADENYLATION SPECIFICITY FACTOR FAMILY MEMBER"/>
    <property type="match status" value="1"/>
</dbReference>
<dbReference type="GO" id="GO:0005847">
    <property type="term" value="C:mRNA cleavage and polyadenylation specificity factor complex"/>
    <property type="evidence" value="ECO:0007669"/>
    <property type="project" value="TreeGrafter"/>
</dbReference>
<dbReference type="GO" id="GO:0004521">
    <property type="term" value="F:RNA endonuclease activity"/>
    <property type="evidence" value="ECO:0007669"/>
    <property type="project" value="TreeGrafter"/>
</dbReference>
<evidence type="ECO:0000256" key="5">
    <source>
        <dbReference type="ARBA" id="ARBA00023242"/>
    </source>
</evidence>
<keyword evidence="3" id="KW-0540">Nuclease</keyword>
<evidence type="ECO:0000256" key="3">
    <source>
        <dbReference type="ARBA" id="ARBA00022722"/>
    </source>
</evidence>
<dbReference type="Pfam" id="PF07521">
    <property type="entry name" value="RMMBL"/>
    <property type="match status" value="1"/>
</dbReference>